<accession>A0A1M6YFK0</accession>
<evidence type="ECO:0008006" key="6">
    <source>
        <dbReference type="Google" id="ProtNLM"/>
    </source>
</evidence>
<organism evidence="3 4">
    <name type="scientific">Flagellimonas taeanensis</name>
    <dbReference type="NCBI Taxonomy" id="1005926"/>
    <lineage>
        <taxon>Bacteria</taxon>
        <taxon>Pseudomonadati</taxon>
        <taxon>Bacteroidota</taxon>
        <taxon>Flavobacteriia</taxon>
        <taxon>Flavobacteriales</taxon>
        <taxon>Flavobacteriaceae</taxon>
        <taxon>Flagellimonas</taxon>
    </lineage>
</organism>
<gene>
    <name evidence="2" type="ORF">SAMN04487891_105254</name>
    <name evidence="3" type="ORF">SAMN05216293_2858</name>
</gene>
<keyword evidence="5" id="KW-1185">Reference proteome</keyword>
<evidence type="ECO:0000313" key="3">
    <source>
        <dbReference type="EMBL" id="SHL16850.1"/>
    </source>
</evidence>
<dbReference type="Proteomes" id="UP000184031">
    <property type="component" value="Unassembled WGS sequence"/>
</dbReference>
<dbReference type="AlphaFoldDB" id="A0A1M6YFK0"/>
<dbReference type="EMBL" id="FOKU01000005">
    <property type="protein sequence ID" value="SFC08230.1"/>
    <property type="molecule type" value="Genomic_DNA"/>
</dbReference>
<evidence type="ECO:0000256" key="1">
    <source>
        <dbReference type="SAM" id="SignalP"/>
    </source>
</evidence>
<sequence>MKYNTKNKRRMKTNLKPLAIVAFLGILLQSCSSDDEGTPSATAPIISNFEYGEGSSHSEDQVAYKGSDIHLEAEITAPATVSSISLAIHAHDQEPGEGEVEWDFEQTYTNASYLVINPTFHEHVDIPSNIPSGEYHVLLTVTDELGNSTEAEGHLQIMDAITLSEISISETVVRGSDMHTEFIIHAAHGIHEITVDIHGHGLEVGEGEVEWDFENSYSEGYHDQTEVEFHEHIDVPATAPAGEYHILFTIEDEDGNTLEYETHIDVTAL</sequence>
<protein>
    <recommendedName>
        <fullName evidence="6">DUF4625 domain-containing protein</fullName>
    </recommendedName>
</protein>
<feature type="chain" id="PRO_5009922840" description="DUF4625 domain-containing protein" evidence="1">
    <location>
        <begin position="34"/>
        <end position="269"/>
    </location>
</feature>
<dbReference type="PROSITE" id="PS51257">
    <property type="entry name" value="PROKAR_LIPOPROTEIN"/>
    <property type="match status" value="1"/>
</dbReference>
<name>A0A1M6YFK0_9FLAO</name>
<dbReference type="EMBL" id="FRAT01000007">
    <property type="protein sequence ID" value="SHL16850.1"/>
    <property type="molecule type" value="Genomic_DNA"/>
</dbReference>
<proteinExistence type="predicted"/>
<dbReference type="STRING" id="1055723.SAMN05216293_2858"/>
<dbReference type="Pfam" id="PF15418">
    <property type="entry name" value="DUF4625"/>
    <property type="match status" value="2"/>
</dbReference>
<evidence type="ECO:0000313" key="5">
    <source>
        <dbReference type="Proteomes" id="UP000198940"/>
    </source>
</evidence>
<reference evidence="3 4" key="1">
    <citation type="submission" date="2016-11" db="EMBL/GenBank/DDBJ databases">
        <authorList>
            <person name="Varghese N."/>
            <person name="Submissions S."/>
        </authorList>
    </citation>
    <scope>NUCLEOTIDE SEQUENCE [LARGE SCALE GENOMIC DNA]</scope>
    <source>
        <strain evidence="3 4">CGMCC 1.12174</strain>
        <strain evidence="2 5">DSM 26351</strain>
    </source>
</reference>
<dbReference type="InterPro" id="IPR027829">
    <property type="entry name" value="DUF4625"/>
</dbReference>
<keyword evidence="1" id="KW-0732">Signal</keyword>
<evidence type="ECO:0000313" key="4">
    <source>
        <dbReference type="Proteomes" id="UP000184031"/>
    </source>
</evidence>
<dbReference type="Proteomes" id="UP000198940">
    <property type="component" value="Unassembled WGS sequence"/>
</dbReference>
<comment type="caution">
    <text evidence="3">The sequence shown here is derived from an EMBL/GenBank/DDBJ whole genome shotgun (WGS) entry which is preliminary data.</text>
</comment>
<feature type="signal peptide" evidence="1">
    <location>
        <begin position="1"/>
        <end position="33"/>
    </location>
</feature>
<evidence type="ECO:0000313" key="2">
    <source>
        <dbReference type="EMBL" id="SFC08230.1"/>
    </source>
</evidence>